<dbReference type="Pfam" id="PF18962">
    <property type="entry name" value="Por_Secre_tail"/>
    <property type="match status" value="1"/>
</dbReference>
<dbReference type="PROSITE" id="PS00018">
    <property type="entry name" value="EF_HAND_1"/>
    <property type="match status" value="1"/>
</dbReference>
<dbReference type="AlphaFoldDB" id="A0A098S876"/>
<reference evidence="2 3" key="1">
    <citation type="journal article" date="2014" name="Int. J. Syst. Evol. Microbiol.">
        <title>Phaeodactylibacter xiamenensis gen. nov., sp. nov., a member of the family Saprospiraceae isolated from the marine alga Phaeodactylum tricornutum.</title>
        <authorList>
            <person name="Chen Z.Jr."/>
            <person name="Lei X."/>
            <person name="Lai Q."/>
            <person name="Li Y."/>
            <person name="Zhang B."/>
            <person name="Zhang J."/>
            <person name="Zhang H."/>
            <person name="Yang L."/>
            <person name="Zheng W."/>
            <person name="Tian Y."/>
            <person name="Yu Z."/>
            <person name="Xu H.Jr."/>
            <person name="Zheng T."/>
        </authorList>
    </citation>
    <scope>NUCLEOTIDE SEQUENCE [LARGE SCALE GENOMIC DNA]</scope>
    <source>
        <strain evidence="2 3">KD52</strain>
    </source>
</reference>
<dbReference type="Proteomes" id="UP000029736">
    <property type="component" value="Unassembled WGS sequence"/>
</dbReference>
<dbReference type="STRING" id="1524460.IX84_12000"/>
<name>A0A098S876_9BACT</name>
<sequence length="846" mass="92502">MLIQPGGKVNLHPESTHSAIPEKHSLIADGSRQGKWPYWNTHQKYQRMQTRILLLLTALGLHHLLNAQCGPPENMSDLFGNEIQARITTGGDLFWDGNDARFRITSTPGMPSTIFAEGLWLGGIDPAGNLKVSAQTYGRASGESDYFPGPLPSGGAIDADACANWDRTWSVRRYEIEAHLADFADNGTVDTPQPAILEWPGKGNPYFEEAFGFPLPNDEHGLAPFADTDGDGLYDPMAGDYPALEEVAVTPEQMIWSVFNDAGDVHGQTLGNPLNMEIQRTSWAVSCGGSILDRTVFVQYQLINRGVELLDSLRFAIWTDFDLGCYTDDYVGSAPEYNAFFVYNDNPIDQNPCPQGVDSFGENPPVQSSVILSHPLSSYILFTGGNGPPGTSNPGQPTSYYHYMNGRWLDDTPITVGGNGYMSSTEETTFMFPDDPNDPEGWSLYSEQLMGRDWRGVGGVRLGSLSPNESVTVATARLYTRVPGNDFLENVSAMYGELDALHEAYANGFEDACPQQPLCTNDCVWPGDANADGIANQEDLLAIGLNATTTGPTRDGGLFWGPKVADDWSTDLVKHADTDGNGSIDTADVEVTHLNYNLRRPDYVESPTYVEGPELQVGPAFPNGFNGVNAGSIVLTRISLADVSELKGLSFSIEFDTRYFDGTIHPATISGSSEELYARMPLNEEGLIGFARYKMAPGTLIEGTGTYELFTMQVREYFDIPVPSDTSYLRFRDIVAVREDGSLIPIGGMTVPVIFNGVFVDTEDVPAQEQLQVFPNPTTGQLHVNFPGQQVEQLEVWNSTGQAVRRAQGPFHEQHTLDLSGLPAGLYTLRARMATGMRVEKVVVQP</sequence>
<evidence type="ECO:0000259" key="1">
    <source>
        <dbReference type="Pfam" id="PF18962"/>
    </source>
</evidence>
<dbReference type="GO" id="GO:0000272">
    <property type="term" value="P:polysaccharide catabolic process"/>
    <property type="evidence" value="ECO:0007669"/>
    <property type="project" value="InterPro"/>
</dbReference>
<evidence type="ECO:0000313" key="3">
    <source>
        <dbReference type="Proteomes" id="UP000029736"/>
    </source>
</evidence>
<dbReference type="EMBL" id="JPOS01000029">
    <property type="protein sequence ID" value="KGE87848.1"/>
    <property type="molecule type" value="Genomic_DNA"/>
</dbReference>
<protein>
    <recommendedName>
        <fullName evidence="1">Secretion system C-terminal sorting domain-containing protein</fullName>
    </recommendedName>
</protein>
<dbReference type="NCBIfam" id="TIGR04183">
    <property type="entry name" value="Por_Secre_tail"/>
    <property type="match status" value="1"/>
</dbReference>
<gene>
    <name evidence="2" type="ORF">IX84_12000</name>
</gene>
<dbReference type="InterPro" id="IPR026444">
    <property type="entry name" value="Secre_tail"/>
</dbReference>
<organism evidence="2 3">
    <name type="scientific">Phaeodactylibacter xiamenensis</name>
    <dbReference type="NCBI Taxonomy" id="1524460"/>
    <lineage>
        <taxon>Bacteria</taxon>
        <taxon>Pseudomonadati</taxon>
        <taxon>Bacteroidota</taxon>
        <taxon>Saprospiria</taxon>
        <taxon>Saprospirales</taxon>
        <taxon>Haliscomenobacteraceae</taxon>
        <taxon>Phaeodactylibacter</taxon>
    </lineage>
</organism>
<proteinExistence type="predicted"/>
<accession>A0A098S876</accession>
<dbReference type="InterPro" id="IPR018247">
    <property type="entry name" value="EF_Hand_1_Ca_BS"/>
</dbReference>
<comment type="caution">
    <text evidence="2">The sequence shown here is derived from an EMBL/GenBank/DDBJ whole genome shotgun (WGS) entry which is preliminary data.</text>
</comment>
<keyword evidence="3" id="KW-1185">Reference proteome</keyword>
<dbReference type="Gene3D" id="1.10.1330.10">
    <property type="entry name" value="Dockerin domain"/>
    <property type="match status" value="1"/>
</dbReference>
<feature type="domain" description="Secretion system C-terminal sorting" evidence="1">
    <location>
        <begin position="773"/>
        <end position="844"/>
    </location>
</feature>
<evidence type="ECO:0000313" key="2">
    <source>
        <dbReference type="EMBL" id="KGE87848.1"/>
    </source>
</evidence>
<dbReference type="InterPro" id="IPR036439">
    <property type="entry name" value="Dockerin_dom_sf"/>
</dbReference>